<evidence type="ECO:0000313" key="9">
    <source>
        <dbReference type="EMBL" id="CAB4882865.1"/>
    </source>
</evidence>
<evidence type="ECO:0000256" key="6">
    <source>
        <dbReference type="ARBA" id="ARBA00023136"/>
    </source>
</evidence>
<dbReference type="PROSITE" id="PS50928">
    <property type="entry name" value="ABC_TM1"/>
    <property type="match status" value="1"/>
</dbReference>
<dbReference type="AlphaFoldDB" id="A0A6J7ENR0"/>
<organism evidence="9">
    <name type="scientific">freshwater metagenome</name>
    <dbReference type="NCBI Taxonomy" id="449393"/>
    <lineage>
        <taxon>unclassified sequences</taxon>
        <taxon>metagenomes</taxon>
        <taxon>ecological metagenomes</taxon>
    </lineage>
</organism>
<feature type="domain" description="ABC transmembrane type-1" evidence="8">
    <location>
        <begin position="97"/>
        <end position="310"/>
    </location>
</feature>
<keyword evidence="4 7" id="KW-0812">Transmembrane</keyword>
<keyword evidence="3" id="KW-1003">Cell membrane</keyword>
<keyword evidence="2" id="KW-0813">Transport</keyword>
<feature type="transmembrane region" description="Helical" evidence="7">
    <location>
        <begin position="9"/>
        <end position="30"/>
    </location>
</feature>
<dbReference type="InterPro" id="IPR000515">
    <property type="entry name" value="MetI-like"/>
</dbReference>
<dbReference type="InterPro" id="IPR045621">
    <property type="entry name" value="BPD_transp_1_N"/>
</dbReference>
<evidence type="ECO:0000256" key="3">
    <source>
        <dbReference type="ARBA" id="ARBA00022475"/>
    </source>
</evidence>
<gene>
    <name evidence="9" type="ORF">UFOPK3444_01609</name>
</gene>
<feature type="transmembrane region" description="Helical" evidence="7">
    <location>
        <begin position="182"/>
        <end position="202"/>
    </location>
</feature>
<feature type="transmembrane region" description="Helical" evidence="7">
    <location>
        <begin position="287"/>
        <end position="313"/>
    </location>
</feature>
<evidence type="ECO:0000256" key="5">
    <source>
        <dbReference type="ARBA" id="ARBA00022989"/>
    </source>
</evidence>
<evidence type="ECO:0000256" key="1">
    <source>
        <dbReference type="ARBA" id="ARBA00004651"/>
    </source>
</evidence>
<evidence type="ECO:0000259" key="8">
    <source>
        <dbReference type="PROSITE" id="PS50928"/>
    </source>
</evidence>
<sequence length="320" mass="34993">MARYIARRLLWTVVLMFAVSVVTFVIFYVLPSADPAALRAGRHASPQQIEEIRHKYHLDKSLLDQLSFYFKGILLHGDFGISYVNDQPVAKLVFSRLPATISVAVGAAVLWLLSGVAIGIISAVRRHSKLDRTTMSLALVGISAPVYWLGLVALYLFADDIGLIPLFGGSGSYQPITEDPLAWLNSMILPWVVLAVAFAAFYSRLLRGTLIEVMGEDYIRTARAKGLPERTVVMHHGVRAAITPIVTAFGLDLGALLGGAVLVEIVFNIPGIGRLAYDAILHSDLFLIQGTVLLAAFFVIGANLVVDVVYAYLDPRVRYE</sequence>
<accession>A0A6J7ENR0</accession>
<dbReference type="Gene3D" id="1.10.3720.10">
    <property type="entry name" value="MetI-like"/>
    <property type="match status" value="1"/>
</dbReference>
<dbReference type="Pfam" id="PF19300">
    <property type="entry name" value="BPD_transp_1_N"/>
    <property type="match status" value="1"/>
</dbReference>
<dbReference type="PANTHER" id="PTHR43163">
    <property type="entry name" value="DIPEPTIDE TRANSPORT SYSTEM PERMEASE PROTEIN DPPB-RELATED"/>
    <property type="match status" value="1"/>
</dbReference>
<feature type="transmembrane region" description="Helical" evidence="7">
    <location>
        <begin position="101"/>
        <end position="124"/>
    </location>
</feature>
<protein>
    <submittedName>
        <fullName evidence="9">Unannotated protein</fullName>
    </submittedName>
</protein>
<dbReference type="Pfam" id="PF00528">
    <property type="entry name" value="BPD_transp_1"/>
    <property type="match status" value="1"/>
</dbReference>
<reference evidence="9" key="1">
    <citation type="submission" date="2020-05" db="EMBL/GenBank/DDBJ databases">
        <authorList>
            <person name="Chiriac C."/>
            <person name="Salcher M."/>
            <person name="Ghai R."/>
            <person name="Kavagutti S V."/>
        </authorList>
    </citation>
    <scope>NUCLEOTIDE SEQUENCE</scope>
</reference>
<dbReference type="GO" id="GO:0005886">
    <property type="term" value="C:plasma membrane"/>
    <property type="evidence" value="ECO:0007669"/>
    <property type="project" value="UniProtKB-SubCell"/>
</dbReference>
<evidence type="ECO:0000256" key="4">
    <source>
        <dbReference type="ARBA" id="ARBA00022692"/>
    </source>
</evidence>
<feature type="transmembrane region" description="Helical" evidence="7">
    <location>
        <begin position="240"/>
        <end position="267"/>
    </location>
</feature>
<keyword evidence="5 7" id="KW-1133">Transmembrane helix</keyword>
<dbReference type="GO" id="GO:0055085">
    <property type="term" value="P:transmembrane transport"/>
    <property type="evidence" value="ECO:0007669"/>
    <property type="project" value="InterPro"/>
</dbReference>
<dbReference type="InterPro" id="IPR035906">
    <property type="entry name" value="MetI-like_sf"/>
</dbReference>
<keyword evidence="6 7" id="KW-0472">Membrane</keyword>
<dbReference type="SUPFAM" id="SSF161098">
    <property type="entry name" value="MetI-like"/>
    <property type="match status" value="1"/>
</dbReference>
<dbReference type="CDD" id="cd06261">
    <property type="entry name" value="TM_PBP2"/>
    <property type="match status" value="1"/>
</dbReference>
<evidence type="ECO:0000256" key="2">
    <source>
        <dbReference type="ARBA" id="ARBA00022448"/>
    </source>
</evidence>
<name>A0A6J7ENR0_9ZZZZ</name>
<evidence type="ECO:0000256" key="7">
    <source>
        <dbReference type="SAM" id="Phobius"/>
    </source>
</evidence>
<dbReference type="PANTHER" id="PTHR43163:SF6">
    <property type="entry name" value="DIPEPTIDE TRANSPORT SYSTEM PERMEASE PROTEIN DPPB-RELATED"/>
    <property type="match status" value="1"/>
</dbReference>
<proteinExistence type="predicted"/>
<feature type="transmembrane region" description="Helical" evidence="7">
    <location>
        <begin position="136"/>
        <end position="158"/>
    </location>
</feature>
<dbReference type="EMBL" id="CAFBLU010000053">
    <property type="protein sequence ID" value="CAB4882865.1"/>
    <property type="molecule type" value="Genomic_DNA"/>
</dbReference>
<comment type="subcellular location">
    <subcellularLocation>
        <location evidence="1">Cell membrane</location>
        <topology evidence="1">Multi-pass membrane protein</topology>
    </subcellularLocation>
</comment>